<evidence type="ECO:0000313" key="3">
    <source>
        <dbReference type="Proteomes" id="UP000729357"/>
    </source>
</evidence>
<feature type="compositionally biased region" description="Basic residues" evidence="1">
    <location>
        <begin position="325"/>
        <end position="334"/>
    </location>
</feature>
<protein>
    <submittedName>
        <fullName evidence="2">Uncharacterized protein</fullName>
    </submittedName>
</protein>
<feature type="region of interest" description="Disordered" evidence="1">
    <location>
        <begin position="1"/>
        <end position="66"/>
    </location>
</feature>
<comment type="caution">
    <text evidence="2">The sequence shown here is derived from an EMBL/GenBank/DDBJ whole genome shotgun (WGS) entry which is preliminary data.</text>
</comment>
<dbReference type="AlphaFoldDB" id="A0A9P8G397"/>
<organism evidence="2 3">
    <name type="scientific">Aureobasidium melanogenum</name>
    <name type="common">Aureobasidium pullulans var. melanogenum</name>
    <dbReference type="NCBI Taxonomy" id="46634"/>
    <lineage>
        <taxon>Eukaryota</taxon>
        <taxon>Fungi</taxon>
        <taxon>Dikarya</taxon>
        <taxon>Ascomycota</taxon>
        <taxon>Pezizomycotina</taxon>
        <taxon>Dothideomycetes</taxon>
        <taxon>Dothideomycetidae</taxon>
        <taxon>Dothideales</taxon>
        <taxon>Saccotheciaceae</taxon>
        <taxon>Aureobasidium</taxon>
    </lineage>
</organism>
<keyword evidence="3" id="KW-1185">Reference proteome</keyword>
<evidence type="ECO:0000256" key="1">
    <source>
        <dbReference type="SAM" id="MobiDB-lite"/>
    </source>
</evidence>
<reference evidence="2" key="1">
    <citation type="journal article" date="2021" name="J Fungi (Basel)">
        <title>Virulence traits and population genomics of the black yeast Aureobasidium melanogenum.</title>
        <authorList>
            <person name="Cernosa A."/>
            <person name="Sun X."/>
            <person name="Gostincar C."/>
            <person name="Fang C."/>
            <person name="Gunde-Cimerman N."/>
            <person name="Song Z."/>
        </authorList>
    </citation>
    <scope>NUCLEOTIDE SEQUENCE</scope>
    <source>
        <strain evidence="2">EXF-9298</strain>
    </source>
</reference>
<feature type="non-terminal residue" evidence="2">
    <location>
        <position position="334"/>
    </location>
</feature>
<feature type="compositionally biased region" description="Basic residues" evidence="1">
    <location>
        <begin position="1"/>
        <end position="12"/>
    </location>
</feature>
<name>A0A9P8G397_AURME</name>
<dbReference type="EMBL" id="JAHFXS010000086">
    <property type="protein sequence ID" value="KAG9989388.1"/>
    <property type="molecule type" value="Genomic_DNA"/>
</dbReference>
<feature type="compositionally biased region" description="Low complexity" evidence="1">
    <location>
        <begin position="35"/>
        <end position="49"/>
    </location>
</feature>
<reference evidence="2" key="2">
    <citation type="submission" date="2021-08" db="EMBL/GenBank/DDBJ databases">
        <authorList>
            <person name="Gostincar C."/>
            <person name="Sun X."/>
            <person name="Song Z."/>
            <person name="Gunde-Cimerman N."/>
        </authorList>
    </citation>
    <scope>NUCLEOTIDE SEQUENCE</scope>
    <source>
        <strain evidence="2">EXF-9298</strain>
    </source>
</reference>
<feature type="region of interest" description="Disordered" evidence="1">
    <location>
        <begin position="275"/>
        <end position="334"/>
    </location>
</feature>
<accession>A0A9P8G397</accession>
<dbReference type="Proteomes" id="UP000729357">
    <property type="component" value="Unassembled WGS sequence"/>
</dbReference>
<evidence type="ECO:0000313" key="2">
    <source>
        <dbReference type="EMBL" id="KAG9989388.1"/>
    </source>
</evidence>
<gene>
    <name evidence="2" type="ORF">KCU98_g1921</name>
</gene>
<sequence>MPPKGPLRKPHMHQVQPPKIVPKPPSMSRAGVFKSSSSDDNDISPPTSIEKNSPAQTPAEEAELSTSVAPGWAYAGVRVSTIESYAPAPSVAAPAPFVLGRSPSYPSLTSLEADAASPMFDSMFWDQRLGYNQRLAYEQVDMQANSIIYEAVDEIQQDFNEPSLMPTPRSHQVPAVSHGSEHMVSWQTETDGYDSAYNRSYPTYTPLALEENSAYSQPYAVDFPGSAPPAMTQSEAGAWDTEPSGNMRGAPVSLTFTQQTPSPIAVPVNNQVTGDAWRGYSGTGMPGPSNDHLPVPTPLRHNQELQQFPVKAGSEPSASHAHEPPRKRRRVTLQ</sequence>
<proteinExistence type="predicted"/>